<dbReference type="OrthoDB" id="4751481at2"/>
<feature type="domain" description="DM13" evidence="2">
    <location>
        <begin position="80"/>
        <end position="191"/>
    </location>
</feature>
<dbReference type="AlphaFoldDB" id="A0A1H0WKU4"/>
<accession>A0A1H0WKU4</accession>
<gene>
    <name evidence="3" type="ORF">SAMN05192558_1234</name>
</gene>
<sequence length="192" mass="20266">MRDLLRRRATKVVLVAALVLLAGGLWAFQPWKIFTRSTVDEALPAGFAATTSQQAPATTEPMAPASTEPMAPTSMAPPAGPKVLAEGAFRSHEHPTAGTARVLEQNGTRLLRLEGFSTSDGPDVHVWLSDAKAGAPEGAFDDGRYVKLGKLKATDGNQNYEIPAGTDLAGLSSVVIWCDRFNVAFGAAPLPL</sequence>
<dbReference type="Proteomes" id="UP000199651">
    <property type="component" value="Unassembled WGS sequence"/>
</dbReference>
<evidence type="ECO:0000259" key="2">
    <source>
        <dbReference type="PROSITE" id="PS51549"/>
    </source>
</evidence>
<keyword evidence="4" id="KW-1185">Reference proteome</keyword>
<proteinExistence type="predicted"/>
<feature type="compositionally biased region" description="Low complexity" evidence="1">
    <location>
        <begin position="50"/>
        <end position="59"/>
    </location>
</feature>
<evidence type="ECO:0000313" key="3">
    <source>
        <dbReference type="EMBL" id="SDP91287.1"/>
    </source>
</evidence>
<dbReference type="PROSITE" id="PS51549">
    <property type="entry name" value="DM13"/>
    <property type="match status" value="1"/>
</dbReference>
<evidence type="ECO:0000313" key="4">
    <source>
        <dbReference type="Proteomes" id="UP000199651"/>
    </source>
</evidence>
<dbReference type="EMBL" id="FNJB01000023">
    <property type="protein sequence ID" value="SDP91287.1"/>
    <property type="molecule type" value="Genomic_DNA"/>
</dbReference>
<name>A0A1H0WKU4_9PSEU</name>
<dbReference type="STRING" id="504798.SAMN05421871_115109"/>
<dbReference type="RefSeq" id="WP_091384219.1">
    <property type="nucleotide sequence ID" value="NZ_FNDV01000015.1"/>
</dbReference>
<organism evidence="3 4">
    <name type="scientific">Actinokineospora alba</name>
    <dbReference type="NCBI Taxonomy" id="504798"/>
    <lineage>
        <taxon>Bacteria</taxon>
        <taxon>Bacillati</taxon>
        <taxon>Actinomycetota</taxon>
        <taxon>Actinomycetes</taxon>
        <taxon>Pseudonocardiales</taxon>
        <taxon>Pseudonocardiaceae</taxon>
        <taxon>Actinokineospora</taxon>
    </lineage>
</organism>
<protein>
    <submittedName>
        <fullName evidence="3">Electron transfer DM13</fullName>
    </submittedName>
</protein>
<evidence type="ECO:0000256" key="1">
    <source>
        <dbReference type="SAM" id="MobiDB-lite"/>
    </source>
</evidence>
<feature type="region of interest" description="Disordered" evidence="1">
    <location>
        <begin position="50"/>
        <end position="82"/>
    </location>
</feature>
<dbReference type="InterPro" id="IPR019545">
    <property type="entry name" value="DM13_domain"/>
</dbReference>
<reference evidence="4" key="1">
    <citation type="submission" date="2016-10" db="EMBL/GenBank/DDBJ databases">
        <authorList>
            <person name="Varghese N."/>
            <person name="Submissions S."/>
        </authorList>
    </citation>
    <scope>NUCLEOTIDE SEQUENCE [LARGE SCALE GENOMIC DNA]</scope>
    <source>
        <strain evidence="4">IBRC-M 10655</strain>
    </source>
</reference>
<dbReference type="Pfam" id="PF10517">
    <property type="entry name" value="DM13"/>
    <property type="match status" value="1"/>
</dbReference>